<evidence type="ECO:0000313" key="9">
    <source>
        <dbReference type="Proteomes" id="UP000288805"/>
    </source>
</evidence>
<comment type="function">
    <text evidence="6">Plant non-specific lipid-transfer proteins transfer phospholipids as well as galactolipids across membranes. May play a role in wax or cutin deposition in the cell walls of expanding epidermal cells and certain secretory tissues.</text>
</comment>
<dbReference type="SMART" id="SM00499">
    <property type="entry name" value="AAI"/>
    <property type="match status" value="1"/>
</dbReference>
<evidence type="ECO:0000256" key="4">
    <source>
        <dbReference type="ARBA" id="ARBA00022525"/>
    </source>
</evidence>
<feature type="domain" description="Bifunctional inhibitor/plant lipid transfer protein/seed storage helical" evidence="7">
    <location>
        <begin position="51"/>
        <end position="135"/>
    </location>
</feature>
<dbReference type="FunFam" id="1.10.110.10:FF:000002">
    <property type="entry name" value="Non-specific lipid-transfer protein"/>
    <property type="match status" value="1"/>
</dbReference>
<keyword evidence="4" id="KW-0964">Secreted</keyword>
<comment type="similarity">
    <text evidence="2 6">Belongs to the plant LTP family.</text>
</comment>
<dbReference type="Gene3D" id="1.10.110.10">
    <property type="entry name" value="Plant lipid-transfer and hydrophobic proteins"/>
    <property type="match status" value="1"/>
</dbReference>
<accession>A0A438DZR4</accession>
<gene>
    <name evidence="8" type="primary">NLTP3</name>
    <name evidence="8" type="ORF">CK203_076972</name>
</gene>
<protein>
    <recommendedName>
        <fullName evidence="6">Non-specific lipid-transfer protein</fullName>
    </recommendedName>
</protein>
<comment type="subcellular location">
    <subcellularLocation>
        <location evidence="1">Secreted</location>
    </subcellularLocation>
</comment>
<evidence type="ECO:0000256" key="1">
    <source>
        <dbReference type="ARBA" id="ARBA00004613"/>
    </source>
</evidence>
<keyword evidence="6" id="KW-0446">Lipid-binding</keyword>
<evidence type="ECO:0000256" key="6">
    <source>
        <dbReference type="RuleBase" id="RU000628"/>
    </source>
</evidence>
<keyword evidence="5" id="KW-1015">Disulfide bond</keyword>
<dbReference type="PRINTS" id="PR00382">
    <property type="entry name" value="LIPIDTRNSFER"/>
</dbReference>
<evidence type="ECO:0000256" key="3">
    <source>
        <dbReference type="ARBA" id="ARBA00022448"/>
    </source>
</evidence>
<sequence>MEIRSGVNDENFSNFERGHVRMAGSVAVKVSCLVLMCMLVASPMAVEGLTCGSVATELAPCINYLRGAGPLPPACCNGVKNLKNSAATTQDRRTACKCLISASKTISGVNFGLAAGLPGKCGVSIPYKISPSTNCDQYLPSLSISFSPYLLIS</sequence>
<name>A0A438DZR4_VITVI</name>
<evidence type="ECO:0000313" key="8">
    <source>
        <dbReference type="EMBL" id="RVW40994.1"/>
    </source>
</evidence>
<reference evidence="8 9" key="1">
    <citation type="journal article" date="2018" name="PLoS Genet.">
        <title>Population sequencing reveals clonal diversity and ancestral inbreeding in the grapevine cultivar Chardonnay.</title>
        <authorList>
            <person name="Roach M.J."/>
            <person name="Johnson D.L."/>
            <person name="Bohlmann J."/>
            <person name="van Vuuren H.J."/>
            <person name="Jones S.J."/>
            <person name="Pretorius I.S."/>
            <person name="Schmidt S.A."/>
            <person name="Borneman A.R."/>
        </authorList>
    </citation>
    <scope>NUCLEOTIDE SEQUENCE [LARGE SCALE GENOMIC DNA]</scope>
    <source>
        <strain evidence="9">cv. Chardonnay</strain>
        <tissue evidence="8">Leaf</tissue>
    </source>
</reference>
<dbReference type="GO" id="GO:0008289">
    <property type="term" value="F:lipid binding"/>
    <property type="evidence" value="ECO:0007669"/>
    <property type="project" value="UniProtKB-KW"/>
</dbReference>
<dbReference type="AlphaFoldDB" id="A0A438DZR4"/>
<dbReference type="PANTHER" id="PTHR33076">
    <property type="entry name" value="NON-SPECIFIC LIPID-TRANSFER PROTEIN 2-RELATED"/>
    <property type="match status" value="1"/>
</dbReference>
<evidence type="ECO:0000256" key="2">
    <source>
        <dbReference type="ARBA" id="ARBA00009748"/>
    </source>
</evidence>
<dbReference type="CDD" id="cd01960">
    <property type="entry name" value="nsLTP1"/>
    <property type="match status" value="1"/>
</dbReference>
<dbReference type="Proteomes" id="UP000288805">
    <property type="component" value="Unassembled WGS sequence"/>
</dbReference>
<comment type="caution">
    <text evidence="8">The sequence shown here is derived from an EMBL/GenBank/DDBJ whole genome shotgun (WGS) entry which is preliminary data.</text>
</comment>
<dbReference type="InterPro" id="IPR016140">
    <property type="entry name" value="Bifunc_inhib/LTP/seed_store"/>
</dbReference>
<keyword evidence="3 6" id="KW-0813">Transport</keyword>
<organism evidence="8 9">
    <name type="scientific">Vitis vinifera</name>
    <name type="common">Grape</name>
    <dbReference type="NCBI Taxonomy" id="29760"/>
    <lineage>
        <taxon>Eukaryota</taxon>
        <taxon>Viridiplantae</taxon>
        <taxon>Streptophyta</taxon>
        <taxon>Embryophyta</taxon>
        <taxon>Tracheophyta</taxon>
        <taxon>Spermatophyta</taxon>
        <taxon>Magnoliopsida</taxon>
        <taxon>eudicotyledons</taxon>
        <taxon>Gunneridae</taxon>
        <taxon>Pentapetalae</taxon>
        <taxon>rosids</taxon>
        <taxon>Vitales</taxon>
        <taxon>Vitaceae</taxon>
        <taxon>Viteae</taxon>
        <taxon>Vitis</taxon>
    </lineage>
</organism>
<dbReference type="SUPFAM" id="SSF47699">
    <property type="entry name" value="Bifunctional inhibitor/lipid-transfer protein/seed storage 2S albumin"/>
    <property type="match status" value="1"/>
</dbReference>
<dbReference type="InterPro" id="IPR000528">
    <property type="entry name" value="Plant_nsLTP"/>
</dbReference>
<dbReference type="GO" id="GO:0005576">
    <property type="term" value="C:extracellular region"/>
    <property type="evidence" value="ECO:0007669"/>
    <property type="project" value="UniProtKB-SubCell"/>
</dbReference>
<evidence type="ECO:0000256" key="5">
    <source>
        <dbReference type="ARBA" id="ARBA00023157"/>
    </source>
</evidence>
<dbReference type="GO" id="GO:0006869">
    <property type="term" value="P:lipid transport"/>
    <property type="evidence" value="ECO:0007669"/>
    <property type="project" value="InterPro"/>
</dbReference>
<proteinExistence type="inferred from homology"/>
<dbReference type="Pfam" id="PF00234">
    <property type="entry name" value="Tryp_alpha_amyl"/>
    <property type="match status" value="1"/>
</dbReference>
<dbReference type="InterPro" id="IPR036312">
    <property type="entry name" value="Bifun_inhib/LTP/seed_sf"/>
</dbReference>
<dbReference type="EMBL" id="QGNW01001448">
    <property type="protein sequence ID" value="RVW40994.1"/>
    <property type="molecule type" value="Genomic_DNA"/>
</dbReference>
<evidence type="ECO:0000259" key="7">
    <source>
        <dbReference type="SMART" id="SM00499"/>
    </source>
</evidence>